<reference evidence="2 3" key="1">
    <citation type="journal article" date="2024" name="Commun. Biol.">
        <title>Comparative genomic analysis of thermophilic fungi reveals convergent evolutionary adaptations and gene losses.</title>
        <authorList>
            <person name="Steindorff A.S."/>
            <person name="Aguilar-Pontes M.V."/>
            <person name="Robinson A.J."/>
            <person name="Andreopoulos B."/>
            <person name="LaButti K."/>
            <person name="Kuo A."/>
            <person name="Mondo S."/>
            <person name="Riley R."/>
            <person name="Otillar R."/>
            <person name="Haridas S."/>
            <person name="Lipzen A."/>
            <person name="Grimwood J."/>
            <person name="Schmutz J."/>
            <person name="Clum A."/>
            <person name="Reid I.D."/>
            <person name="Moisan M.C."/>
            <person name="Butler G."/>
            <person name="Nguyen T.T.M."/>
            <person name="Dewar K."/>
            <person name="Conant G."/>
            <person name="Drula E."/>
            <person name="Henrissat B."/>
            <person name="Hansel C."/>
            <person name="Singer S."/>
            <person name="Hutchinson M.I."/>
            <person name="de Vries R.P."/>
            <person name="Natvig D.O."/>
            <person name="Powell A.J."/>
            <person name="Tsang A."/>
            <person name="Grigoriev I.V."/>
        </authorList>
    </citation>
    <scope>NUCLEOTIDE SEQUENCE [LARGE SCALE GENOMIC DNA]</scope>
    <source>
        <strain evidence="2 3">CBS 494.80</strain>
    </source>
</reference>
<keyword evidence="1" id="KW-0472">Membrane</keyword>
<evidence type="ECO:0000313" key="2">
    <source>
        <dbReference type="EMBL" id="KAL2060357.1"/>
    </source>
</evidence>
<evidence type="ECO:0000256" key="1">
    <source>
        <dbReference type="SAM" id="Phobius"/>
    </source>
</evidence>
<organism evidence="2 3">
    <name type="scientific">Oculimacula yallundae</name>
    <dbReference type="NCBI Taxonomy" id="86028"/>
    <lineage>
        <taxon>Eukaryota</taxon>
        <taxon>Fungi</taxon>
        <taxon>Dikarya</taxon>
        <taxon>Ascomycota</taxon>
        <taxon>Pezizomycotina</taxon>
        <taxon>Leotiomycetes</taxon>
        <taxon>Helotiales</taxon>
        <taxon>Ploettnerulaceae</taxon>
        <taxon>Oculimacula</taxon>
    </lineage>
</organism>
<feature type="transmembrane region" description="Helical" evidence="1">
    <location>
        <begin position="30"/>
        <end position="54"/>
    </location>
</feature>
<dbReference type="EMBL" id="JAZHXI010000023">
    <property type="protein sequence ID" value="KAL2060357.1"/>
    <property type="molecule type" value="Genomic_DNA"/>
</dbReference>
<accession>A0ABR4BRQ5</accession>
<name>A0ABR4BRQ5_9HELO</name>
<evidence type="ECO:0000313" key="3">
    <source>
        <dbReference type="Proteomes" id="UP001595075"/>
    </source>
</evidence>
<keyword evidence="1" id="KW-0812">Transmembrane</keyword>
<keyword evidence="3" id="KW-1185">Reference proteome</keyword>
<proteinExistence type="predicted"/>
<protein>
    <submittedName>
        <fullName evidence="2">Uncharacterized protein</fullName>
    </submittedName>
</protein>
<keyword evidence="1" id="KW-1133">Transmembrane helix</keyword>
<sequence length="153" mass="17199">MASYTPTTHHEERFPRQWPVFWSTTMVDAAVTYVTTLLAAVLSFGGLSVGDLLLNEELREEVGIFALGTKVLTPVFCTANHEAELKLGYMRLRWEKEQESRGKGGMLWLTDAEYNAGERMFLDAAAMKPYMQSQADYLNDDFLAEALGSFSLT</sequence>
<dbReference type="Proteomes" id="UP001595075">
    <property type="component" value="Unassembled WGS sequence"/>
</dbReference>
<comment type="caution">
    <text evidence="2">The sequence shown here is derived from an EMBL/GenBank/DDBJ whole genome shotgun (WGS) entry which is preliminary data.</text>
</comment>
<gene>
    <name evidence="2" type="ORF">VTL71DRAFT_9752</name>
</gene>